<evidence type="ECO:0000313" key="1">
    <source>
        <dbReference type="EMBL" id="EGF28742.1"/>
    </source>
</evidence>
<dbReference type="PATRIC" id="fig|991778.3.peg.1327"/>
<dbReference type="AlphaFoldDB" id="F2ANJ6"/>
<accession>F2ANJ6</accession>
<dbReference type="GO" id="GO:0008168">
    <property type="term" value="F:methyltransferase activity"/>
    <property type="evidence" value="ECO:0007669"/>
    <property type="project" value="UniProtKB-KW"/>
</dbReference>
<keyword evidence="1" id="KW-0808">Transferase</keyword>
<dbReference type="GO" id="GO:0032259">
    <property type="term" value="P:methylation"/>
    <property type="evidence" value="ECO:0007669"/>
    <property type="project" value="UniProtKB-KW"/>
</dbReference>
<organism evidence="1 2">
    <name type="scientific">Rhodopirellula baltica WH47</name>
    <dbReference type="NCBI Taxonomy" id="991778"/>
    <lineage>
        <taxon>Bacteria</taxon>
        <taxon>Pseudomonadati</taxon>
        <taxon>Planctomycetota</taxon>
        <taxon>Planctomycetia</taxon>
        <taxon>Pirellulales</taxon>
        <taxon>Pirellulaceae</taxon>
        <taxon>Rhodopirellula</taxon>
    </lineage>
</organism>
<comment type="caution">
    <text evidence="1">The sequence shown here is derived from an EMBL/GenBank/DDBJ whole genome shotgun (WGS) entry which is preliminary data.</text>
</comment>
<protein>
    <submittedName>
        <fullName evidence="1">Methylase</fullName>
    </submittedName>
</protein>
<dbReference type="Proteomes" id="UP000006222">
    <property type="component" value="Unassembled WGS sequence"/>
</dbReference>
<dbReference type="EMBL" id="AFAR01000070">
    <property type="protein sequence ID" value="EGF28742.1"/>
    <property type="molecule type" value="Genomic_DNA"/>
</dbReference>
<evidence type="ECO:0000313" key="2">
    <source>
        <dbReference type="Proteomes" id="UP000006222"/>
    </source>
</evidence>
<gene>
    <name evidence="1" type="ORF">RBWH47_03774</name>
</gene>
<reference evidence="1 2" key="1">
    <citation type="journal article" date="2013" name="Mar. Genomics">
        <title>Expression of sulfatases in Rhodopirellula baltica and the diversity of sulfatases in the genus Rhodopirellula.</title>
        <authorList>
            <person name="Wegner C.E."/>
            <person name="Richter-Heitmann T."/>
            <person name="Klindworth A."/>
            <person name="Klockow C."/>
            <person name="Richter M."/>
            <person name="Achstetter T."/>
            <person name="Glockner F.O."/>
            <person name="Harder J."/>
        </authorList>
    </citation>
    <scope>NUCLEOTIDE SEQUENCE [LARGE SCALE GENOMIC DNA]</scope>
    <source>
        <strain evidence="1 2">WH47</strain>
    </source>
</reference>
<keyword evidence="1" id="KW-0489">Methyltransferase</keyword>
<sequence>MGVESHRNAEAKILRHQFSRVFEFNCRLIASFEEAIKNIKGQYDYIDILWKAVLLEGHKNTGKNLDKAAAKAFELYERHFAPLVARWKSRRKKPGTA</sequence>
<proteinExistence type="predicted"/>
<name>F2ANJ6_RHOBT</name>